<dbReference type="Proteomes" id="UP001519460">
    <property type="component" value="Unassembled WGS sequence"/>
</dbReference>
<protein>
    <submittedName>
        <fullName evidence="1">Uncharacterized protein</fullName>
    </submittedName>
</protein>
<name>A0ABD0LGY6_9CAEN</name>
<evidence type="ECO:0000313" key="2">
    <source>
        <dbReference type="Proteomes" id="UP001519460"/>
    </source>
</evidence>
<accession>A0ABD0LGY6</accession>
<reference evidence="1 2" key="1">
    <citation type="journal article" date="2023" name="Sci. Data">
        <title>Genome assembly of the Korean intertidal mud-creeper Batillaria attramentaria.</title>
        <authorList>
            <person name="Patra A.K."/>
            <person name="Ho P.T."/>
            <person name="Jun S."/>
            <person name="Lee S.J."/>
            <person name="Kim Y."/>
            <person name="Won Y.J."/>
        </authorList>
    </citation>
    <scope>NUCLEOTIDE SEQUENCE [LARGE SCALE GENOMIC DNA]</scope>
    <source>
        <strain evidence="1">Wonlab-2016</strain>
    </source>
</reference>
<dbReference type="AlphaFoldDB" id="A0ABD0LGY6"/>
<dbReference type="EMBL" id="JACVVK020000052">
    <property type="protein sequence ID" value="KAK7498327.1"/>
    <property type="molecule type" value="Genomic_DNA"/>
</dbReference>
<sequence>MLVEDSESAENVLVKLFALLYHRTAIESPMAATLTHFSNSLPVSAGMLVNVQYWLRTCLCSGKAPHDEEAAKRVIQKKKTRRTIGFRPR</sequence>
<evidence type="ECO:0000313" key="1">
    <source>
        <dbReference type="EMBL" id="KAK7498327.1"/>
    </source>
</evidence>
<keyword evidence="2" id="KW-1185">Reference proteome</keyword>
<comment type="caution">
    <text evidence="1">The sequence shown here is derived from an EMBL/GenBank/DDBJ whole genome shotgun (WGS) entry which is preliminary data.</text>
</comment>
<proteinExistence type="predicted"/>
<gene>
    <name evidence="1" type="ORF">BaRGS_00010587</name>
</gene>
<organism evidence="1 2">
    <name type="scientific">Batillaria attramentaria</name>
    <dbReference type="NCBI Taxonomy" id="370345"/>
    <lineage>
        <taxon>Eukaryota</taxon>
        <taxon>Metazoa</taxon>
        <taxon>Spiralia</taxon>
        <taxon>Lophotrochozoa</taxon>
        <taxon>Mollusca</taxon>
        <taxon>Gastropoda</taxon>
        <taxon>Caenogastropoda</taxon>
        <taxon>Sorbeoconcha</taxon>
        <taxon>Cerithioidea</taxon>
        <taxon>Batillariidae</taxon>
        <taxon>Batillaria</taxon>
    </lineage>
</organism>